<dbReference type="EMBL" id="UYYB01019711">
    <property type="protein sequence ID" value="VDM71288.1"/>
    <property type="molecule type" value="Genomic_DNA"/>
</dbReference>
<dbReference type="AlphaFoldDB" id="A0A3P7KVA3"/>
<sequence>MLPIDKPLYAYHGDPPITNTGDILARVIARGMFSARYVPSKAI</sequence>
<name>A0A3P7KVA3_STRVU</name>
<accession>A0A3P7KVA3</accession>
<evidence type="ECO:0000313" key="1">
    <source>
        <dbReference type="EMBL" id="VDM71288.1"/>
    </source>
</evidence>
<proteinExistence type="predicted"/>
<dbReference type="OrthoDB" id="414418at2759"/>
<dbReference type="Proteomes" id="UP000270094">
    <property type="component" value="Unassembled WGS sequence"/>
</dbReference>
<evidence type="ECO:0000313" key="2">
    <source>
        <dbReference type="Proteomes" id="UP000270094"/>
    </source>
</evidence>
<protein>
    <submittedName>
        <fullName evidence="1">Uncharacterized protein</fullName>
    </submittedName>
</protein>
<reference evidence="1 2" key="1">
    <citation type="submission" date="2018-11" db="EMBL/GenBank/DDBJ databases">
        <authorList>
            <consortium name="Pathogen Informatics"/>
        </authorList>
    </citation>
    <scope>NUCLEOTIDE SEQUENCE [LARGE SCALE GENOMIC DNA]</scope>
</reference>
<keyword evidence="2" id="KW-1185">Reference proteome</keyword>
<gene>
    <name evidence="1" type="ORF">SVUK_LOCUS6286</name>
</gene>
<organism evidence="1 2">
    <name type="scientific">Strongylus vulgaris</name>
    <name type="common">Blood worm</name>
    <dbReference type="NCBI Taxonomy" id="40348"/>
    <lineage>
        <taxon>Eukaryota</taxon>
        <taxon>Metazoa</taxon>
        <taxon>Ecdysozoa</taxon>
        <taxon>Nematoda</taxon>
        <taxon>Chromadorea</taxon>
        <taxon>Rhabditida</taxon>
        <taxon>Rhabditina</taxon>
        <taxon>Rhabditomorpha</taxon>
        <taxon>Strongyloidea</taxon>
        <taxon>Strongylidae</taxon>
        <taxon>Strongylus</taxon>
    </lineage>
</organism>